<dbReference type="Pfam" id="PF03816">
    <property type="entry name" value="LytR_cpsA_psr"/>
    <property type="match status" value="1"/>
</dbReference>
<dbReference type="InterPro" id="IPR004474">
    <property type="entry name" value="LytR_CpsA_psr"/>
</dbReference>
<evidence type="ECO:0000313" key="7">
    <source>
        <dbReference type="Proteomes" id="UP000831787"/>
    </source>
</evidence>
<keyword evidence="7" id="KW-1185">Reference proteome</keyword>
<organism evidence="6 7">
    <name type="scientific">Halobacillus salinarum</name>
    <dbReference type="NCBI Taxonomy" id="2932257"/>
    <lineage>
        <taxon>Bacteria</taxon>
        <taxon>Bacillati</taxon>
        <taxon>Bacillota</taxon>
        <taxon>Bacilli</taxon>
        <taxon>Bacillales</taxon>
        <taxon>Bacillaceae</taxon>
        <taxon>Halobacillus</taxon>
    </lineage>
</organism>
<gene>
    <name evidence="6" type="ORF">MUN89_07085</name>
</gene>
<dbReference type="InterPro" id="IPR050922">
    <property type="entry name" value="LytR/CpsA/Psr_CW_biosynth"/>
</dbReference>
<dbReference type="PANTHER" id="PTHR33392">
    <property type="entry name" value="POLYISOPRENYL-TEICHOIC ACID--PEPTIDOGLYCAN TEICHOIC ACID TRANSFERASE TAGU"/>
    <property type="match status" value="1"/>
</dbReference>
<evidence type="ECO:0000256" key="4">
    <source>
        <dbReference type="ARBA" id="ARBA00022989"/>
    </source>
</evidence>
<dbReference type="Gene3D" id="3.40.630.190">
    <property type="entry name" value="LCP protein"/>
    <property type="match status" value="1"/>
</dbReference>
<name>A0ABY4EP22_9BACI</name>
<dbReference type="Proteomes" id="UP000831787">
    <property type="component" value="Chromosome"/>
</dbReference>
<evidence type="ECO:0000256" key="1">
    <source>
        <dbReference type="ARBA" id="ARBA00006068"/>
    </source>
</evidence>
<keyword evidence="2" id="KW-0812">Transmembrane</keyword>
<keyword evidence="4" id="KW-0472">Membrane</keyword>
<dbReference type="NCBIfam" id="TIGR00350">
    <property type="entry name" value="lytR_cpsA_psr"/>
    <property type="match status" value="1"/>
</dbReference>
<sequence>MRHKWKFIITAIGILFLFGAGSALGYTAFLTNKAEKVTKQSQMELERGERSEKRENIVNPEVDNTSILFVGIDSSEKRNSDGEANSRSDALVLATFNNDKESVKMLNIPRDSYVYIPEVGYKDKITHAHAFGGINATVNTVETMLDVPVDYYVRLDFNSFVDVVNALGGIEFNVPFRMEEQNSRDKKDTIVLDQGKQTLNGEEALALARTRKYDSDLARGQRQMELIQAIVKKASSLHSIGNYGEVIDSLGKHMKTNLSFEQLTTFKDYVVHKEAVEFETMQLEGEPQTINGVWYYSVDHTSLEKSKYSLKHHLGINVSNQTEMADDTEKDASDSM</sequence>
<keyword evidence="4" id="KW-1133">Transmembrane helix</keyword>
<proteinExistence type="inferred from homology"/>
<evidence type="ECO:0000313" key="6">
    <source>
        <dbReference type="EMBL" id="UOQ45687.1"/>
    </source>
</evidence>
<dbReference type="PANTHER" id="PTHR33392:SF3">
    <property type="entry name" value="POLYISOPRENYL-TEICHOIC ACID--PEPTIDOGLYCAN TEICHOIC ACID TRANSFERASE TAGT"/>
    <property type="match status" value="1"/>
</dbReference>
<evidence type="ECO:0000256" key="3">
    <source>
        <dbReference type="ARBA" id="ARBA00022968"/>
    </source>
</evidence>
<comment type="similarity">
    <text evidence="1">Belongs to the LytR/CpsA/Psr (LCP) family.</text>
</comment>
<accession>A0ABY4EP22</accession>
<dbReference type="EMBL" id="CP095073">
    <property type="protein sequence ID" value="UOQ45687.1"/>
    <property type="molecule type" value="Genomic_DNA"/>
</dbReference>
<keyword evidence="3" id="KW-0735">Signal-anchor</keyword>
<reference evidence="6 7" key="1">
    <citation type="submission" date="2022-04" db="EMBL/GenBank/DDBJ databases">
        <title>Halobacillus sp. isolated from saltern.</title>
        <authorList>
            <person name="Won M."/>
            <person name="Lee C.-M."/>
            <person name="Woen H.-Y."/>
            <person name="Kwon S.-W."/>
        </authorList>
    </citation>
    <scope>NUCLEOTIDE SEQUENCE [LARGE SCALE GENOMIC DNA]</scope>
    <source>
        <strain evidence="6 7">SSBR10-3</strain>
    </source>
</reference>
<feature type="domain" description="Cell envelope-related transcriptional attenuator" evidence="5">
    <location>
        <begin position="87"/>
        <end position="235"/>
    </location>
</feature>
<dbReference type="RefSeq" id="WP_244712505.1">
    <property type="nucleotide sequence ID" value="NZ_CP095073.1"/>
</dbReference>
<evidence type="ECO:0000259" key="5">
    <source>
        <dbReference type="Pfam" id="PF03816"/>
    </source>
</evidence>
<evidence type="ECO:0000256" key="2">
    <source>
        <dbReference type="ARBA" id="ARBA00022692"/>
    </source>
</evidence>
<protein>
    <submittedName>
        <fullName evidence="6">LCP family protein</fullName>
    </submittedName>
</protein>